<evidence type="ECO:0000313" key="1">
    <source>
        <dbReference type="EMBL" id="MXP41033.1"/>
    </source>
</evidence>
<evidence type="ECO:0000313" key="2">
    <source>
        <dbReference type="Proteomes" id="UP000469159"/>
    </source>
</evidence>
<dbReference type="AlphaFoldDB" id="A0A6I4UU41"/>
<accession>A0A6I4UU41</accession>
<dbReference type="OrthoDB" id="7510084at2"/>
<proteinExistence type="predicted"/>
<dbReference type="EMBL" id="WTYK01000002">
    <property type="protein sequence ID" value="MXP41033.1"/>
    <property type="molecule type" value="Genomic_DNA"/>
</dbReference>
<reference evidence="1 2" key="1">
    <citation type="submission" date="2019-12" db="EMBL/GenBank/DDBJ databases">
        <title>Genomic-based taxomic classification of the family Erythrobacteraceae.</title>
        <authorList>
            <person name="Xu L."/>
        </authorList>
    </citation>
    <scope>NUCLEOTIDE SEQUENCE [LARGE SCALE GENOMIC DNA]</scope>
    <source>
        <strain evidence="1 2">MCCC 1K02066</strain>
    </source>
</reference>
<organism evidence="1 2">
    <name type="scientific">Croceibacterium soli</name>
    <dbReference type="NCBI Taxonomy" id="1739690"/>
    <lineage>
        <taxon>Bacteria</taxon>
        <taxon>Pseudomonadati</taxon>
        <taxon>Pseudomonadota</taxon>
        <taxon>Alphaproteobacteria</taxon>
        <taxon>Sphingomonadales</taxon>
        <taxon>Erythrobacteraceae</taxon>
        <taxon>Croceibacterium</taxon>
    </lineage>
</organism>
<keyword evidence="2" id="KW-1185">Reference proteome</keyword>
<dbReference type="Proteomes" id="UP000469159">
    <property type="component" value="Unassembled WGS sequence"/>
</dbReference>
<protein>
    <submittedName>
        <fullName evidence="1">Uncharacterized protein</fullName>
    </submittedName>
</protein>
<comment type="caution">
    <text evidence="1">The sequence shown here is derived from an EMBL/GenBank/DDBJ whole genome shotgun (WGS) entry which is preliminary data.</text>
</comment>
<sequence length="61" mass="7059">MRAALRHFADHGLAAASHARRRAETAFFAGDREAYRWWLGICRTLDRRMARELATTTKNAR</sequence>
<gene>
    <name evidence="1" type="ORF">GRI75_05160</name>
</gene>
<name>A0A6I4UU41_9SPHN</name>